<reference evidence="1 2" key="1">
    <citation type="submission" date="2017-08" db="EMBL/GenBank/DDBJ databases">
        <title>Infants hospitalized years apart are colonized by the same room-sourced microbial strains.</title>
        <authorList>
            <person name="Brooks B."/>
            <person name="Olm M.R."/>
            <person name="Firek B.A."/>
            <person name="Baker R."/>
            <person name="Thomas B.C."/>
            <person name="Morowitz M.J."/>
            <person name="Banfield J.F."/>
        </authorList>
    </citation>
    <scope>NUCLEOTIDE SEQUENCE [LARGE SCALE GENOMIC DNA]</scope>
    <source>
        <strain evidence="1">S2_003_000_R2_14</strain>
    </source>
</reference>
<comment type="caution">
    <text evidence="1">The sequence shown here is derived from an EMBL/GenBank/DDBJ whole genome shotgun (WGS) entry which is preliminary data.</text>
</comment>
<protein>
    <submittedName>
        <fullName evidence="1">Uncharacterized protein</fullName>
    </submittedName>
</protein>
<name>A0A2W5SKW8_9BACT</name>
<proteinExistence type="predicted"/>
<organism evidence="1 2">
    <name type="scientific">Archangium gephyra</name>
    <dbReference type="NCBI Taxonomy" id="48"/>
    <lineage>
        <taxon>Bacteria</taxon>
        <taxon>Pseudomonadati</taxon>
        <taxon>Myxococcota</taxon>
        <taxon>Myxococcia</taxon>
        <taxon>Myxococcales</taxon>
        <taxon>Cystobacterineae</taxon>
        <taxon>Archangiaceae</taxon>
        <taxon>Archangium</taxon>
    </lineage>
</organism>
<sequence>MKRLSLILLLCAAGCVNVEKPRAYRCQSSNDCVEPWVCLRDNYCHDPNLGVDVACESAADCVGGWFCAKDGRCRDPQKPSALVCDDDTQCATGWFCSREGVCRDRAVPAAFPCDVDAHCAGGWRCTTEQVCVDLSLEPQAPGDAALATTVRRSPLIPMVTRLHPSPPQYALDKAGEPLFLQQAALELADGGVALSGIVFGTGQEQVLVQHTLTPYPLPEPPVDVELNGPWVMTLDRAQRVTLMTQSGPLAIDAGAPVRSIKPMLLESPGNGSAQAFALLRTGRPGAVVYVPSTGEYIDVGKDVVTDVAYLDGIGSAARFAVVNAVDGDGVSIVETWQVDGTTRRLLTLQRNDGGVAEAVRAMGEWVAVLLEVSDGSAALQATYGVLAVNLSTTGMPRLGSPMSCPQGTLSEFAVTPAGALDIACLTSTEGGYVWRREAPLAQVSPLREFASRLVAGESGAMVRQTPAGALGFGGDLQEDISNVLDGHPFRLGVTRAGALAAVRGPALYLAEPPTGEALPQGLALAQFTPDAGAAHVATFIEGSEAWLWSNGLSIAPARDGGTGEYPWVFEGLPRLSRPLARVVPATGSAIFVAADEDTLWAAPVPDAGVSSVVRAVAKLAPGFDVTSWVAGPSDGGLVEGWATANNRLFKLSASTVERWKVTEVPVSGRDPLTVFFHGSAPRLGTTTGEVLTLPSRVQVAPALSEVVSSMVSVRGVVFASTDEGVFQLREDGGVAQWQPVPGTAALRKPLLQTFEARVFVTGENGVVLELE</sequence>
<dbReference type="EMBL" id="QFQP01000071">
    <property type="protein sequence ID" value="PZR03809.1"/>
    <property type="molecule type" value="Genomic_DNA"/>
</dbReference>
<gene>
    <name evidence="1" type="ORF">DI536_35395</name>
</gene>
<evidence type="ECO:0000313" key="2">
    <source>
        <dbReference type="Proteomes" id="UP000249061"/>
    </source>
</evidence>
<dbReference type="AlphaFoldDB" id="A0A2W5SKW8"/>
<evidence type="ECO:0000313" key="1">
    <source>
        <dbReference type="EMBL" id="PZR03809.1"/>
    </source>
</evidence>
<accession>A0A2W5SKW8</accession>
<dbReference type="Proteomes" id="UP000249061">
    <property type="component" value="Unassembled WGS sequence"/>
</dbReference>